<evidence type="ECO:0000256" key="1">
    <source>
        <dbReference type="SAM" id="SignalP"/>
    </source>
</evidence>
<protein>
    <submittedName>
        <fullName evidence="2">Uncharacterized protein</fullName>
    </submittedName>
</protein>
<comment type="caution">
    <text evidence="2">The sequence shown here is derived from an EMBL/GenBank/DDBJ whole genome shotgun (WGS) entry which is preliminary data.</text>
</comment>
<accession>A0AAE1C8U2</accession>
<reference evidence="2" key="2">
    <citation type="submission" date="2023-06" db="EMBL/GenBank/DDBJ databases">
        <authorList>
            <consortium name="Lawrence Berkeley National Laboratory"/>
            <person name="Haridas S."/>
            <person name="Hensen N."/>
            <person name="Bonometti L."/>
            <person name="Westerberg I."/>
            <person name="Brannstrom I.O."/>
            <person name="Guillou S."/>
            <person name="Cros-Aarteil S."/>
            <person name="Calhoun S."/>
            <person name="Kuo A."/>
            <person name="Mondo S."/>
            <person name="Pangilinan J."/>
            <person name="Riley R."/>
            <person name="Labutti K."/>
            <person name="Andreopoulos B."/>
            <person name="Lipzen A."/>
            <person name="Chen C."/>
            <person name="Yanf M."/>
            <person name="Daum C."/>
            <person name="Ng V."/>
            <person name="Clum A."/>
            <person name="Steindorff A."/>
            <person name="Ohm R."/>
            <person name="Martin F."/>
            <person name="Silar P."/>
            <person name="Natvig D."/>
            <person name="Lalanne C."/>
            <person name="Gautier V."/>
            <person name="Ament-Velasquez S.L."/>
            <person name="Kruys A."/>
            <person name="Hutchinson M.I."/>
            <person name="Powell A.J."/>
            <person name="Barry K."/>
            <person name="Miller A.N."/>
            <person name="Grigoriev I.V."/>
            <person name="Debuchy R."/>
            <person name="Gladieux P."/>
            <person name="Thoren M.H."/>
            <person name="Johannesson H."/>
        </authorList>
    </citation>
    <scope>NUCLEOTIDE SEQUENCE</scope>
    <source>
        <strain evidence="2">CBS 314.62</strain>
    </source>
</reference>
<keyword evidence="1" id="KW-0732">Signal</keyword>
<evidence type="ECO:0000313" key="2">
    <source>
        <dbReference type="EMBL" id="KAK3683502.1"/>
    </source>
</evidence>
<reference evidence="2" key="1">
    <citation type="journal article" date="2023" name="Mol. Phylogenet. Evol.">
        <title>Genome-scale phylogeny and comparative genomics of the fungal order Sordariales.</title>
        <authorList>
            <person name="Hensen N."/>
            <person name="Bonometti L."/>
            <person name="Westerberg I."/>
            <person name="Brannstrom I.O."/>
            <person name="Guillou S."/>
            <person name="Cros-Aarteil S."/>
            <person name="Calhoun S."/>
            <person name="Haridas S."/>
            <person name="Kuo A."/>
            <person name="Mondo S."/>
            <person name="Pangilinan J."/>
            <person name="Riley R."/>
            <person name="LaButti K."/>
            <person name="Andreopoulos B."/>
            <person name="Lipzen A."/>
            <person name="Chen C."/>
            <person name="Yan M."/>
            <person name="Daum C."/>
            <person name="Ng V."/>
            <person name="Clum A."/>
            <person name="Steindorff A."/>
            <person name="Ohm R.A."/>
            <person name="Martin F."/>
            <person name="Silar P."/>
            <person name="Natvig D.O."/>
            <person name="Lalanne C."/>
            <person name="Gautier V."/>
            <person name="Ament-Velasquez S.L."/>
            <person name="Kruys A."/>
            <person name="Hutchinson M.I."/>
            <person name="Powell A.J."/>
            <person name="Barry K."/>
            <person name="Miller A.N."/>
            <person name="Grigoriev I.V."/>
            <person name="Debuchy R."/>
            <person name="Gladieux P."/>
            <person name="Hiltunen Thoren M."/>
            <person name="Johannesson H."/>
        </authorList>
    </citation>
    <scope>NUCLEOTIDE SEQUENCE</scope>
    <source>
        <strain evidence="2">CBS 314.62</strain>
    </source>
</reference>
<evidence type="ECO:0000313" key="3">
    <source>
        <dbReference type="Proteomes" id="UP001270362"/>
    </source>
</evidence>
<feature type="chain" id="PRO_5042056059" evidence="1">
    <location>
        <begin position="17"/>
        <end position="119"/>
    </location>
</feature>
<sequence>MIRQLVSLLLMIDVLTDRVRYSAALYSKVCRKRALVAVSRWMRVLRGEGDVDAAKIGGQALFDVHIEMHEVQDLKEERILPICRLQFLAAATINMQRTQPGSKPWTEQLHHKLGGRYSL</sequence>
<organism evidence="2 3">
    <name type="scientific">Podospora appendiculata</name>
    <dbReference type="NCBI Taxonomy" id="314037"/>
    <lineage>
        <taxon>Eukaryota</taxon>
        <taxon>Fungi</taxon>
        <taxon>Dikarya</taxon>
        <taxon>Ascomycota</taxon>
        <taxon>Pezizomycotina</taxon>
        <taxon>Sordariomycetes</taxon>
        <taxon>Sordariomycetidae</taxon>
        <taxon>Sordariales</taxon>
        <taxon>Podosporaceae</taxon>
        <taxon>Podospora</taxon>
    </lineage>
</organism>
<gene>
    <name evidence="2" type="ORF">B0T22DRAFT_468038</name>
</gene>
<dbReference type="Proteomes" id="UP001270362">
    <property type="component" value="Unassembled WGS sequence"/>
</dbReference>
<name>A0AAE1C8U2_9PEZI</name>
<dbReference type="EMBL" id="JAULSO010000004">
    <property type="protein sequence ID" value="KAK3683502.1"/>
    <property type="molecule type" value="Genomic_DNA"/>
</dbReference>
<feature type="signal peptide" evidence="1">
    <location>
        <begin position="1"/>
        <end position="16"/>
    </location>
</feature>
<keyword evidence="3" id="KW-1185">Reference proteome</keyword>
<dbReference type="AlphaFoldDB" id="A0AAE1C8U2"/>
<proteinExistence type="predicted"/>